<dbReference type="SUPFAM" id="SSF53383">
    <property type="entry name" value="PLP-dependent transferases"/>
    <property type="match status" value="1"/>
</dbReference>
<dbReference type="Gene3D" id="3.40.640.10">
    <property type="entry name" value="Type I PLP-dependent aspartate aminotransferase-like (Major domain)"/>
    <property type="match status" value="1"/>
</dbReference>
<dbReference type="PANTHER" id="PTHR11986">
    <property type="entry name" value="AMINOTRANSFERASE CLASS III"/>
    <property type="match status" value="1"/>
</dbReference>
<dbReference type="PROSITE" id="PS00600">
    <property type="entry name" value="AA_TRANSFER_CLASS_3"/>
    <property type="match status" value="1"/>
</dbReference>
<dbReference type="InterPro" id="IPR050103">
    <property type="entry name" value="Class-III_PLP-dep_AT"/>
</dbReference>
<organism evidence="6 7">
    <name type="scientific">Candidatus Marsarchaeota G2 archaeon OSP_D</name>
    <dbReference type="NCBI Taxonomy" id="1978157"/>
    <lineage>
        <taxon>Archaea</taxon>
        <taxon>Candidatus Marsarchaeota</taxon>
        <taxon>Candidatus Marsarchaeota group 2</taxon>
    </lineage>
</organism>
<dbReference type="CDD" id="cd00610">
    <property type="entry name" value="OAT_like"/>
    <property type="match status" value="1"/>
</dbReference>
<dbReference type="FunFam" id="3.40.640.10:FF:000004">
    <property type="entry name" value="Acetylornithine aminotransferase"/>
    <property type="match status" value="1"/>
</dbReference>
<proteinExistence type="inferred from homology"/>
<gene>
    <name evidence="6" type="ORF">B9Q03_05365</name>
</gene>
<dbReference type="InterPro" id="IPR005814">
    <property type="entry name" value="Aminotrans_3"/>
</dbReference>
<sequence>MVSVEDSYGSPSYQKLPLVVERGFGAKVWDNAGREYIDYLASYGVAFLGHSNPSVVDAVREQASKLMSCHGSLYTPVRSELLERLASIAPRGLTRVYLSNSGAEAVEVAIKLARRYTRKKKIVSMKGGYHGKTFGALSATWNPKYKEAFEPLVPGFVFAEYGDPESLRSCVDGETAGVIVEPVQGESGVIIPPSDYLREVREVCDAAGVLMIADEIQTGLGRTGKMWACEHAGVTPDILLVGKVLGGGLPLSATVARGDIGASLMKGEHTSTYAGNPLVCAAGKAAIEYITSHDVCGEAAKKGGKLLSELTTLAQTKKSVRSVRGLGLMIALELKIDVRNPLLSALSRGLIMGYSGRTILRLLPPVVTDESEMSKAVELIDSVLQ</sequence>
<evidence type="ECO:0000256" key="5">
    <source>
        <dbReference type="RuleBase" id="RU003560"/>
    </source>
</evidence>
<dbReference type="GO" id="GO:0030170">
    <property type="term" value="F:pyridoxal phosphate binding"/>
    <property type="evidence" value="ECO:0007669"/>
    <property type="project" value="InterPro"/>
</dbReference>
<dbReference type="GO" id="GO:0042802">
    <property type="term" value="F:identical protein binding"/>
    <property type="evidence" value="ECO:0007669"/>
    <property type="project" value="TreeGrafter"/>
</dbReference>
<evidence type="ECO:0000313" key="6">
    <source>
        <dbReference type="EMBL" id="PSN91013.1"/>
    </source>
</evidence>
<evidence type="ECO:0000256" key="3">
    <source>
        <dbReference type="ARBA" id="ARBA00022679"/>
    </source>
</evidence>
<comment type="cofactor">
    <cofactor evidence="1">
        <name>pyridoxal 5'-phosphate</name>
        <dbReference type="ChEBI" id="CHEBI:597326"/>
    </cofactor>
</comment>
<name>A0A2R6AXI4_9ARCH</name>
<keyword evidence="2 6" id="KW-0032">Aminotransferase</keyword>
<dbReference type="Gene3D" id="3.90.1150.10">
    <property type="entry name" value="Aspartate Aminotransferase, domain 1"/>
    <property type="match status" value="1"/>
</dbReference>
<dbReference type="EMBL" id="NEXE01000038">
    <property type="protein sequence ID" value="PSN91013.1"/>
    <property type="molecule type" value="Genomic_DNA"/>
</dbReference>
<dbReference type="Proteomes" id="UP000240322">
    <property type="component" value="Unassembled WGS sequence"/>
</dbReference>
<dbReference type="InterPro" id="IPR049704">
    <property type="entry name" value="Aminotrans_3_PPA_site"/>
</dbReference>
<dbReference type="Pfam" id="PF00202">
    <property type="entry name" value="Aminotran_3"/>
    <property type="match status" value="1"/>
</dbReference>
<evidence type="ECO:0000256" key="1">
    <source>
        <dbReference type="ARBA" id="ARBA00001933"/>
    </source>
</evidence>
<dbReference type="PIRSF" id="PIRSF000521">
    <property type="entry name" value="Transaminase_4ab_Lys_Orn"/>
    <property type="match status" value="1"/>
</dbReference>
<dbReference type="InterPro" id="IPR015421">
    <property type="entry name" value="PyrdxlP-dep_Trfase_major"/>
</dbReference>
<dbReference type="GO" id="GO:0008483">
    <property type="term" value="F:transaminase activity"/>
    <property type="evidence" value="ECO:0007669"/>
    <property type="project" value="UniProtKB-KW"/>
</dbReference>
<keyword evidence="3 6" id="KW-0808">Transferase</keyword>
<comment type="caution">
    <text evidence="6">The sequence shown here is derived from an EMBL/GenBank/DDBJ whole genome shotgun (WGS) entry which is preliminary data.</text>
</comment>
<dbReference type="InterPro" id="IPR015424">
    <property type="entry name" value="PyrdxlP-dep_Trfase"/>
</dbReference>
<keyword evidence="4 5" id="KW-0663">Pyridoxal phosphate</keyword>
<comment type="similarity">
    <text evidence="5">Belongs to the class-III pyridoxal-phosphate-dependent aminotransferase family.</text>
</comment>
<protein>
    <submittedName>
        <fullName evidence="6">Aspartate aminotransferase family protein</fullName>
    </submittedName>
</protein>
<accession>A0A2R6AXI4</accession>
<reference evidence="6 7" key="1">
    <citation type="submission" date="2017-04" db="EMBL/GenBank/DDBJ databases">
        <title>Novel microbial lineages endemic to geothermal iron-oxide mats fill important gaps in the evolutionary history of Archaea.</title>
        <authorList>
            <person name="Jay Z.J."/>
            <person name="Beam J.P."/>
            <person name="Dlakic M."/>
            <person name="Rusch D.B."/>
            <person name="Kozubal M.A."/>
            <person name="Inskeep W.P."/>
        </authorList>
    </citation>
    <scope>NUCLEOTIDE SEQUENCE [LARGE SCALE GENOMIC DNA]</scope>
    <source>
        <strain evidence="6">OSP_D</strain>
    </source>
</reference>
<evidence type="ECO:0000256" key="2">
    <source>
        <dbReference type="ARBA" id="ARBA00022576"/>
    </source>
</evidence>
<evidence type="ECO:0000313" key="7">
    <source>
        <dbReference type="Proteomes" id="UP000240322"/>
    </source>
</evidence>
<evidence type="ECO:0000256" key="4">
    <source>
        <dbReference type="ARBA" id="ARBA00022898"/>
    </source>
</evidence>
<dbReference type="AlphaFoldDB" id="A0A2R6AXI4"/>
<dbReference type="InterPro" id="IPR015422">
    <property type="entry name" value="PyrdxlP-dep_Trfase_small"/>
</dbReference>
<dbReference type="PANTHER" id="PTHR11986:SF79">
    <property type="entry name" value="ACETYLORNITHINE AMINOTRANSFERASE, MITOCHONDRIAL"/>
    <property type="match status" value="1"/>
</dbReference>